<accession>A0A5B7HB37</accession>
<proteinExistence type="predicted"/>
<keyword evidence="3" id="KW-1185">Reference proteome</keyword>
<dbReference type="Proteomes" id="UP000324222">
    <property type="component" value="Unassembled WGS sequence"/>
</dbReference>
<gene>
    <name evidence="2" type="ORF">E2C01_061363</name>
</gene>
<evidence type="ECO:0000313" key="2">
    <source>
        <dbReference type="EMBL" id="MPC67196.1"/>
    </source>
</evidence>
<name>A0A5B7HB37_PORTR</name>
<protein>
    <submittedName>
        <fullName evidence="2">Uncharacterized protein</fullName>
    </submittedName>
</protein>
<dbReference type="AlphaFoldDB" id="A0A5B7HB37"/>
<comment type="caution">
    <text evidence="2">The sequence shown here is derived from an EMBL/GenBank/DDBJ whole genome shotgun (WGS) entry which is preliminary data.</text>
</comment>
<feature type="region of interest" description="Disordered" evidence="1">
    <location>
        <begin position="9"/>
        <end position="79"/>
    </location>
</feature>
<sequence length="160" mass="16554">MCGKIGCVDVRGSGIGDPRPKCSDPVTPAPSGRDSGFAWPSLTPNTTTAAAEGLPRGAPQRPGKRLPPPLQPPPPSSSERFCFASHTFYPSTPAAAVPAPPPPARILHGTLTLRGHHLLVVLVAVEGELWVDLAVSRPSLIVGGVCTWTDVVCCGAITPL</sequence>
<dbReference type="EMBL" id="VSRR010025877">
    <property type="protein sequence ID" value="MPC67196.1"/>
    <property type="molecule type" value="Genomic_DNA"/>
</dbReference>
<evidence type="ECO:0000256" key="1">
    <source>
        <dbReference type="SAM" id="MobiDB-lite"/>
    </source>
</evidence>
<organism evidence="2 3">
    <name type="scientific">Portunus trituberculatus</name>
    <name type="common">Swimming crab</name>
    <name type="synonym">Neptunus trituberculatus</name>
    <dbReference type="NCBI Taxonomy" id="210409"/>
    <lineage>
        <taxon>Eukaryota</taxon>
        <taxon>Metazoa</taxon>
        <taxon>Ecdysozoa</taxon>
        <taxon>Arthropoda</taxon>
        <taxon>Crustacea</taxon>
        <taxon>Multicrustacea</taxon>
        <taxon>Malacostraca</taxon>
        <taxon>Eumalacostraca</taxon>
        <taxon>Eucarida</taxon>
        <taxon>Decapoda</taxon>
        <taxon>Pleocyemata</taxon>
        <taxon>Brachyura</taxon>
        <taxon>Eubrachyura</taxon>
        <taxon>Portunoidea</taxon>
        <taxon>Portunidae</taxon>
        <taxon>Portuninae</taxon>
        <taxon>Portunus</taxon>
    </lineage>
</organism>
<reference evidence="2 3" key="1">
    <citation type="submission" date="2019-05" db="EMBL/GenBank/DDBJ databases">
        <title>Another draft genome of Portunus trituberculatus and its Hox gene families provides insights of decapod evolution.</title>
        <authorList>
            <person name="Jeong J.-H."/>
            <person name="Song I."/>
            <person name="Kim S."/>
            <person name="Choi T."/>
            <person name="Kim D."/>
            <person name="Ryu S."/>
            <person name="Kim W."/>
        </authorList>
    </citation>
    <scope>NUCLEOTIDE SEQUENCE [LARGE SCALE GENOMIC DNA]</scope>
    <source>
        <tissue evidence="2">Muscle</tissue>
    </source>
</reference>
<feature type="compositionally biased region" description="Pro residues" evidence="1">
    <location>
        <begin position="65"/>
        <end position="76"/>
    </location>
</feature>
<evidence type="ECO:0000313" key="3">
    <source>
        <dbReference type="Proteomes" id="UP000324222"/>
    </source>
</evidence>